<dbReference type="FunFam" id="3.20.20.80:FF:000004">
    <property type="entry name" value="Beta-glucosidase 6-phospho-beta-glucosidase"/>
    <property type="match status" value="1"/>
</dbReference>
<sequence>MDQEIFPENFLWGGAVAANQCEGAWLEDGKLPNVTDTLIGIMNQHPSIQWNEEKKIWEIALDESLHYLSHEAIDFYHRFEEDIRLLKELGLKAFRTSISWARIFPRGDEQKPNEAGLVFYDRLINTLNRYDIEPVITLSHYETPLALVGEYGGWQNRKLIDFFEFYAQTVFERYQGKVKYWMTFNEINNAFRMPYAAAGLVTFPARDKLEPIATLTKKEIYQACHHMFLANARATQLLKKIDPNAKMGIMCSFSALATYAYDCDPENVFGSLQFKRNSWFFSDVMCRGHYPAYIYRTWKEEDCAPVMLDGDEQCLQANTADYIAFSYYRSAVYKKEAEMRVDTGGANGFDNPFLKEKSPEPWSWPIDPLGFRYVMNELTDRYELPLFIVENGIGLDEAPDELNRIHDPKRCEYLKIHLQEIAEAIKDGCQIIGYLWWGPIDIVSAGTGEMRKRYGFIYVDRQNDGSGSFRRLKKDSFEYYKQIIQSNGKNLEYRSFFK</sequence>
<dbReference type="Proteomes" id="UP001141166">
    <property type="component" value="Unassembled WGS sequence"/>
</dbReference>
<evidence type="ECO:0000313" key="7">
    <source>
        <dbReference type="EMBL" id="KWX18109.1"/>
    </source>
</evidence>
<dbReference type="PROSITE" id="PS00572">
    <property type="entry name" value="GLYCOSYL_HYDROL_F1_1"/>
    <property type="match status" value="1"/>
</dbReference>
<evidence type="ECO:0000256" key="1">
    <source>
        <dbReference type="ARBA" id="ARBA00010838"/>
    </source>
</evidence>
<dbReference type="EMBL" id="JARPTX010000009">
    <property type="protein sequence ID" value="MDT2369363.1"/>
    <property type="molecule type" value="Genomic_DNA"/>
</dbReference>
<dbReference type="AlphaFoldDB" id="A0A132P724"/>
<dbReference type="EMBL" id="JAMWMK010000001">
    <property type="protein sequence ID" value="MDC4246610.1"/>
    <property type="molecule type" value="Genomic_DNA"/>
</dbReference>
<protein>
    <submittedName>
        <fullName evidence="7">6-phospho-beta-glucosidase</fullName>
    </submittedName>
    <submittedName>
        <fullName evidence="8">Glycoside hydrolase family 1 protein</fullName>
    </submittedName>
</protein>
<reference evidence="9" key="3">
    <citation type="submission" date="2023-03" db="EMBL/GenBank/DDBJ databases">
        <authorList>
            <person name="Shen W."/>
            <person name="Cai J."/>
        </authorList>
    </citation>
    <scope>NUCLEOTIDE SEQUENCE</scope>
    <source>
        <strain evidence="9">B1010-2</strain>
    </source>
</reference>
<dbReference type="InterPro" id="IPR001360">
    <property type="entry name" value="Glyco_hydro_1"/>
</dbReference>
<evidence type="ECO:0000313" key="9">
    <source>
        <dbReference type="EMBL" id="MDT2369363.1"/>
    </source>
</evidence>
<evidence type="ECO:0000313" key="10">
    <source>
        <dbReference type="Proteomes" id="UP000070452"/>
    </source>
</evidence>
<dbReference type="GO" id="GO:0005829">
    <property type="term" value="C:cytosol"/>
    <property type="evidence" value="ECO:0007669"/>
    <property type="project" value="TreeGrafter"/>
</dbReference>
<dbReference type="PATRIC" id="fig|1352.770.peg.2377"/>
<evidence type="ECO:0000256" key="6">
    <source>
        <dbReference type="RuleBase" id="RU004468"/>
    </source>
</evidence>
<organism evidence="7 10">
    <name type="scientific">Enterococcus faecium</name>
    <name type="common">Streptococcus faecium</name>
    <dbReference type="NCBI Taxonomy" id="1352"/>
    <lineage>
        <taxon>Bacteria</taxon>
        <taxon>Bacillati</taxon>
        <taxon>Bacillota</taxon>
        <taxon>Bacilli</taxon>
        <taxon>Lactobacillales</taxon>
        <taxon>Enterococcaceae</taxon>
        <taxon>Enterococcus</taxon>
    </lineage>
</organism>
<evidence type="ECO:0000256" key="4">
    <source>
        <dbReference type="PROSITE-ProRule" id="PRU10055"/>
    </source>
</evidence>
<dbReference type="EMBL" id="LRHK01000001">
    <property type="protein sequence ID" value="KWX18109.1"/>
    <property type="molecule type" value="Genomic_DNA"/>
</dbReference>
<dbReference type="PANTHER" id="PTHR10353:SF136">
    <property type="entry name" value="ARYL-PHOSPHO-BETA-D-GLUCOSIDASE BGLC"/>
    <property type="match status" value="1"/>
</dbReference>
<evidence type="ECO:0000313" key="8">
    <source>
        <dbReference type="EMBL" id="MDC4246610.1"/>
    </source>
</evidence>
<dbReference type="InterPro" id="IPR033132">
    <property type="entry name" value="GH_1_N_CS"/>
</dbReference>
<accession>A0A132P724</accession>
<dbReference type="PRINTS" id="PR00131">
    <property type="entry name" value="GLHYDRLASE1"/>
</dbReference>
<reference evidence="8" key="2">
    <citation type="submission" date="2022-05" db="EMBL/GenBank/DDBJ databases">
        <title>Draft genome sequences of Clostridium perfringens strains isolated from Peru.</title>
        <authorList>
            <person name="Hurtado R."/>
            <person name="Lima L."/>
            <person name="Sousa T."/>
            <person name="Jaiswal A.K."/>
            <person name="Tiwari S."/>
            <person name="Maturrano L."/>
            <person name="Brenig B."/>
            <person name="Azevedo V."/>
        </authorList>
    </citation>
    <scope>NUCLEOTIDE SEQUENCE</scope>
    <source>
        <strain evidence="8">CP4</strain>
    </source>
</reference>
<dbReference type="SUPFAM" id="SSF51445">
    <property type="entry name" value="(Trans)glycosidases"/>
    <property type="match status" value="1"/>
</dbReference>
<evidence type="ECO:0000256" key="5">
    <source>
        <dbReference type="RuleBase" id="RU003690"/>
    </source>
</evidence>
<dbReference type="RefSeq" id="WP_002298167.1">
    <property type="nucleotide sequence ID" value="NZ_CAACYB010000001.1"/>
</dbReference>
<proteinExistence type="inferred from homology"/>
<reference evidence="7 10" key="1">
    <citation type="submission" date="2016-01" db="EMBL/GenBank/DDBJ databases">
        <title>Molecular Mechanisms for transfer of large genomic segments between Enterococcus faecium strains.</title>
        <authorList>
            <person name="Garcia-Solache M.A."/>
            <person name="Lebreton F."/>
            <person name="Mclaughlin R.E."/>
            <person name="Whiteaker J.D."/>
            <person name="Gilmore M.S."/>
            <person name="Rice L.B."/>
        </authorList>
    </citation>
    <scope>NUCLEOTIDE SEQUENCE [LARGE SCALE GENOMIC DNA]</scope>
    <source>
        <strain evidence="7 10">D344RRF x C68</strain>
    </source>
</reference>
<gene>
    <name evidence="7" type="ORF">AWT83_06355</name>
    <name evidence="8" type="ORF">M3X98_00845</name>
    <name evidence="9" type="ORF">P6Z85_04065</name>
</gene>
<dbReference type="GO" id="GO:0008422">
    <property type="term" value="F:beta-glucosidase activity"/>
    <property type="evidence" value="ECO:0007669"/>
    <property type="project" value="TreeGrafter"/>
</dbReference>
<dbReference type="PROSITE" id="PS00653">
    <property type="entry name" value="GLYCOSYL_HYDROL_F1_2"/>
    <property type="match status" value="1"/>
</dbReference>
<feature type="active site" description="Nucleophile" evidence="4">
    <location>
        <position position="390"/>
    </location>
</feature>
<keyword evidence="3 6" id="KW-0326">Glycosidase</keyword>
<dbReference type="Pfam" id="PF00232">
    <property type="entry name" value="Glyco_hydro_1"/>
    <property type="match status" value="1"/>
</dbReference>
<comment type="caution">
    <text evidence="7">The sequence shown here is derived from an EMBL/GenBank/DDBJ whole genome shotgun (WGS) entry which is preliminary data.</text>
</comment>
<dbReference type="InterPro" id="IPR018120">
    <property type="entry name" value="Glyco_hydro_1_AS"/>
</dbReference>
<dbReference type="Proteomes" id="UP001260956">
    <property type="component" value="Unassembled WGS sequence"/>
</dbReference>
<dbReference type="Proteomes" id="UP000070452">
    <property type="component" value="Unassembled WGS sequence"/>
</dbReference>
<name>A0A132P724_ENTFC</name>
<comment type="similarity">
    <text evidence="1 5">Belongs to the glycosyl hydrolase 1 family.</text>
</comment>
<dbReference type="PANTHER" id="PTHR10353">
    <property type="entry name" value="GLYCOSYL HYDROLASE"/>
    <property type="match status" value="1"/>
</dbReference>
<evidence type="ECO:0000256" key="2">
    <source>
        <dbReference type="ARBA" id="ARBA00022801"/>
    </source>
</evidence>
<evidence type="ECO:0000256" key="3">
    <source>
        <dbReference type="ARBA" id="ARBA00023295"/>
    </source>
</evidence>
<dbReference type="InterPro" id="IPR017853">
    <property type="entry name" value="GH"/>
</dbReference>
<dbReference type="Gene3D" id="3.20.20.80">
    <property type="entry name" value="Glycosidases"/>
    <property type="match status" value="1"/>
</dbReference>
<keyword evidence="2 6" id="KW-0378">Hydrolase</keyword>
<dbReference type="GO" id="GO:0016052">
    <property type="term" value="P:carbohydrate catabolic process"/>
    <property type="evidence" value="ECO:0007669"/>
    <property type="project" value="TreeGrafter"/>
</dbReference>